<protein>
    <recommendedName>
        <fullName evidence="6">Anti-sigma factor antagonist</fullName>
    </recommendedName>
</protein>
<dbReference type="EMBL" id="AP022871">
    <property type="protein sequence ID" value="BCB87002.1"/>
    <property type="molecule type" value="Genomic_DNA"/>
</dbReference>
<dbReference type="KEGG" id="psuu:Psuf_043150"/>
<dbReference type="InterPro" id="IPR014284">
    <property type="entry name" value="RNA_pol_sigma-70_dom"/>
</dbReference>
<reference evidence="8 9" key="1">
    <citation type="submission" date="2020-03" db="EMBL/GenBank/DDBJ databases">
        <title>Whole genome shotgun sequence of Phytohabitans suffuscus NBRC 105367.</title>
        <authorList>
            <person name="Komaki H."/>
            <person name="Tamura T."/>
        </authorList>
    </citation>
    <scope>NUCLEOTIDE SEQUENCE [LARGE SCALE GENOMIC DNA]</scope>
    <source>
        <strain evidence="8 9">NBRC 105367</strain>
    </source>
</reference>
<keyword evidence="5" id="KW-0804">Transcription</keyword>
<dbReference type="SUPFAM" id="SSF88659">
    <property type="entry name" value="Sigma3 and sigma4 domains of RNA polymerase sigma factors"/>
    <property type="match status" value="2"/>
</dbReference>
<evidence type="ECO:0000256" key="2">
    <source>
        <dbReference type="ARBA" id="ARBA00023015"/>
    </source>
</evidence>
<dbReference type="InterPro" id="IPR007627">
    <property type="entry name" value="RNA_pol_sigma70_r2"/>
</dbReference>
<dbReference type="NCBIfam" id="TIGR02980">
    <property type="entry name" value="SigBFG"/>
    <property type="match status" value="1"/>
</dbReference>
<dbReference type="PROSITE" id="PS50801">
    <property type="entry name" value="STAS"/>
    <property type="match status" value="1"/>
</dbReference>
<dbReference type="PANTHER" id="PTHR30385">
    <property type="entry name" value="SIGMA FACTOR F FLAGELLAR"/>
    <property type="match status" value="1"/>
</dbReference>
<keyword evidence="4" id="KW-0238">DNA-binding</keyword>
<dbReference type="NCBIfam" id="TIGR02937">
    <property type="entry name" value="sigma70-ECF"/>
    <property type="match status" value="1"/>
</dbReference>
<evidence type="ECO:0000313" key="8">
    <source>
        <dbReference type="EMBL" id="BCB87002.1"/>
    </source>
</evidence>
<dbReference type="SUPFAM" id="SSF52091">
    <property type="entry name" value="SpoIIaa-like"/>
    <property type="match status" value="1"/>
</dbReference>
<sequence length="369" mass="40503">MHSEQDTAQLNLDEEAARYGERAAHEPSARAEFVELCLPLAHRLAHRYRGRGEPFADLEQVARLGLVKAVDRYDAERGSFTAFAVITILGELRKHFRDRTWGVRAPRRLQDLVVQIRHAGSDLTNTLSRAPSTTELADRLHTTTDEVDKAMLSAAGYTLLSLNAPVTSPGSGGGTAERGDLIGEVDGDLAAIDDRLTIQSLLDRLPERERRILILRFYGNLTQVEIAQRCGISQMHVSRLLSKTLTWLRNAMLSDTPPHWGEVEEAGLGAPRLRVTTTPAAGGTLTVAVGGEVDRDSADELRQAILNGLARRPNTLHLDLSAVPFIDAAGIAALVAGYQESRRAAVEFRLRGTQPHVRRILAVARLPYI</sequence>
<dbReference type="CDD" id="cd07043">
    <property type="entry name" value="STAS_anti-anti-sigma_factors"/>
    <property type="match status" value="1"/>
</dbReference>
<proteinExistence type="inferred from homology"/>
<keyword evidence="3" id="KW-0731">Sigma factor</keyword>
<dbReference type="GO" id="GO:0006352">
    <property type="term" value="P:DNA-templated transcription initiation"/>
    <property type="evidence" value="ECO:0007669"/>
    <property type="project" value="InterPro"/>
</dbReference>
<dbReference type="Pfam" id="PF01740">
    <property type="entry name" value="STAS"/>
    <property type="match status" value="1"/>
</dbReference>
<dbReference type="PANTHER" id="PTHR30385:SF4">
    <property type="entry name" value="RNA POLYMERASE SIGMA-E FACTOR"/>
    <property type="match status" value="1"/>
</dbReference>
<dbReference type="InterPro" id="IPR007624">
    <property type="entry name" value="RNA_pol_sigma70_r3"/>
</dbReference>
<dbReference type="InterPro" id="IPR007630">
    <property type="entry name" value="RNA_pol_sigma70_r4"/>
</dbReference>
<gene>
    <name evidence="8" type="ORF">Psuf_043150</name>
</gene>
<evidence type="ECO:0000256" key="1">
    <source>
        <dbReference type="ARBA" id="ARBA00009013"/>
    </source>
</evidence>
<dbReference type="InterPro" id="IPR003658">
    <property type="entry name" value="Anti-sigma_ant"/>
</dbReference>
<keyword evidence="2" id="KW-0805">Transcription regulation</keyword>
<dbReference type="Pfam" id="PF04542">
    <property type="entry name" value="Sigma70_r2"/>
    <property type="match status" value="1"/>
</dbReference>
<dbReference type="InterPro" id="IPR002645">
    <property type="entry name" value="STAS_dom"/>
</dbReference>
<dbReference type="InterPro" id="IPR036388">
    <property type="entry name" value="WH-like_DNA-bd_sf"/>
</dbReference>
<evidence type="ECO:0000313" key="9">
    <source>
        <dbReference type="Proteomes" id="UP000503011"/>
    </source>
</evidence>
<evidence type="ECO:0000259" key="7">
    <source>
        <dbReference type="PROSITE" id="PS50801"/>
    </source>
</evidence>
<dbReference type="Gene3D" id="1.10.10.10">
    <property type="entry name" value="Winged helix-like DNA-binding domain superfamily/Winged helix DNA-binding domain"/>
    <property type="match status" value="2"/>
</dbReference>
<dbReference type="Gene3D" id="1.20.120.1810">
    <property type="match status" value="1"/>
</dbReference>
<comment type="similarity">
    <text evidence="1 6">Belongs to the anti-sigma-factor antagonist family.</text>
</comment>
<dbReference type="RefSeq" id="WP_173158645.1">
    <property type="nucleotide sequence ID" value="NZ_AP022871.1"/>
</dbReference>
<dbReference type="InterPro" id="IPR000943">
    <property type="entry name" value="RNA_pol_sigma70"/>
</dbReference>
<name>A0A6F8YLL4_9ACTN</name>
<dbReference type="GO" id="GO:0043856">
    <property type="term" value="F:anti-sigma factor antagonist activity"/>
    <property type="evidence" value="ECO:0007669"/>
    <property type="project" value="InterPro"/>
</dbReference>
<dbReference type="InterPro" id="IPR013325">
    <property type="entry name" value="RNA_pol_sigma_r2"/>
</dbReference>
<dbReference type="Proteomes" id="UP000503011">
    <property type="component" value="Chromosome"/>
</dbReference>
<dbReference type="AlphaFoldDB" id="A0A6F8YLL4"/>
<feature type="domain" description="STAS" evidence="7">
    <location>
        <begin position="283"/>
        <end position="369"/>
    </location>
</feature>
<dbReference type="SUPFAM" id="SSF88946">
    <property type="entry name" value="Sigma2 domain of RNA polymerase sigma factors"/>
    <property type="match status" value="1"/>
</dbReference>
<keyword evidence="9" id="KW-1185">Reference proteome</keyword>
<dbReference type="GO" id="GO:0016987">
    <property type="term" value="F:sigma factor activity"/>
    <property type="evidence" value="ECO:0007669"/>
    <property type="project" value="UniProtKB-KW"/>
</dbReference>
<evidence type="ECO:0000256" key="4">
    <source>
        <dbReference type="ARBA" id="ARBA00023125"/>
    </source>
</evidence>
<evidence type="ECO:0000256" key="5">
    <source>
        <dbReference type="ARBA" id="ARBA00023163"/>
    </source>
</evidence>
<dbReference type="CDD" id="cd06171">
    <property type="entry name" value="Sigma70_r4"/>
    <property type="match status" value="1"/>
</dbReference>
<dbReference type="Pfam" id="PF04539">
    <property type="entry name" value="Sigma70_r3"/>
    <property type="match status" value="1"/>
</dbReference>
<dbReference type="InterPro" id="IPR014322">
    <property type="entry name" value="RNA_pol_sigma-B/F/G"/>
</dbReference>
<dbReference type="InterPro" id="IPR013324">
    <property type="entry name" value="RNA_pol_sigma_r3/r4-like"/>
</dbReference>
<dbReference type="PRINTS" id="PR00046">
    <property type="entry name" value="SIGMA70FCT"/>
</dbReference>
<organism evidence="8 9">
    <name type="scientific">Phytohabitans suffuscus</name>
    <dbReference type="NCBI Taxonomy" id="624315"/>
    <lineage>
        <taxon>Bacteria</taxon>
        <taxon>Bacillati</taxon>
        <taxon>Actinomycetota</taxon>
        <taxon>Actinomycetes</taxon>
        <taxon>Micromonosporales</taxon>
        <taxon>Micromonosporaceae</taxon>
    </lineage>
</organism>
<accession>A0A6F8YLL4</accession>
<dbReference type="Pfam" id="PF04545">
    <property type="entry name" value="Sigma70_r4"/>
    <property type="match status" value="1"/>
</dbReference>
<dbReference type="GO" id="GO:0003677">
    <property type="term" value="F:DNA binding"/>
    <property type="evidence" value="ECO:0007669"/>
    <property type="project" value="UniProtKB-KW"/>
</dbReference>
<evidence type="ECO:0000256" key="6">
    <source>
        <dbReference type="RuleBase" id="RU003749"/>
    </source>
</evidence>
<dbReference type="InterPro" id="IPR036513">
    <property type="entry name" value="STAS_dom_sf"/>
</dbReference>
<dbReference type="NCBIfam" id="TIGR00377">
    <property type="entry name" value="ant_ant_sig"/>
    <property type="match status" value="1"/>
</dbReference>
<reference evidence="8 9" key="2">
    <citation type="submission" date="2020-03" db="EMBL/GenBank/DDBJ databases">
        <authorList>
            <person name="Ichikawa N."/>
            <person name="Kimura A."/>
            <person name="Kitahashi Y."/>
            <person name="Uohara A."/>
        </authorList>
    </citation>
    <scope>NUCLEOTIDE SEQUENCE [LARGE SCALE GENOMIC DNA]</scope>
    <source>
        <strain evidence="8 9">NBRC 105367</strain>
    </source>
</reference>
<dbReference type="Gene3D" id="3.30.750.24">
    <property type="entry name" value="STAS domain"/>
    <property type="match status" value="1"/>
</dbReference>
<evidence type="ECO:0000256" key="3">
    <source>
        <dbReference type="ARBA" id="ARBA00023082"/>
    </source>
</evidence>